<feature type="region of interest" description="Disordered" evidence="1">
    <location>
        <begin position="153"/>
        <end position="187"/>
    </location>
</feature>
<dbReference type="InterPro" id="IPR027417">
    <property type="entry name" value="P-loop_NTPase"/>
</dbReference>
<dbReference type="PANTHER" id="PTHR35615:SF2">
    <property type="entry name" value="PROTEIN KINASE DOMAIN-CONTAINING PROTEIN"/>
    <property type="match status" value="1"/>
</dbReference>
<dbReference type="RefSeq" id="XP_067081153.1">
    <property type="nucleotide sequence ID" value="XM_067225052.1"/>
</dbReference>
<dbReference type="EMBL" id="CZPT02001412">
    <property type="protein sequence ID" value="SCU70319.1"/>
    <property type="molecule type" value="Genomic_DNA"/>
</dbReference>
<dbReference type="VEuPathDB" id="TriTrypDB:TEOVI_000189200"/>
<dbReference type="Proteomes" id="UP000195570">
    <property type="component" value="Unassembled WGS sequence"/>
</dbReference>
<name>A0A1G4IE16_TRYEQ</name>
<dbReference type="SUPFAM" id="SSF52540">
    <property type="entry name" value="P-loop containing nucleoside triphosphate hydrolases"/>
    <property type="match status" value="1"/>
</dbReference>
<feature type="region of interest" description="Disordered" evidence="1">
    <location>
        <begin position="89"/>
        <end position="127"/>
    </location>
</feature>
<dbReference type="AlphaFoldDB" id="A0A1G4IE16"/>
<sequence>MERNTPRYQHPPYRGRASVHYGQTRPTQRAPPPPARGNEPTNLGAAAECYGVMTRYGAVQHGTHASGGPSQLGQQLRREGNSMRFNDIGARFTRSGSNGGSYGGGSGYGSSVSHNPPSLRRQSSGLLSRDNSLCGHLSAEDVGYGTLYRPRSFSRGSRYGMRSSSQQGSLRSHSGAGGGGSFVKRSSFRSSPSRYPCGSFHWTPDGPASASNSGGSFYGTRRRTSGAGVSSVPNPARCVYDMGGAVSRRGSLLAGQSGTTPREGACYGINRKNSMRLSRTNSCMNGFYSYGANALASRREMGGYGSLPRSRLAGRPTAPPNWPGVPTNVSRNLNPMGTRQAQRPLNEPIVPDDAEKDVPGQLVRCNSEKKIGIYFKDVQPTEEGEYKQGDAASGRKSKASMSSSAVTNIRTIVLLEGEAEDSIHVDGTTMTLLKPNSDEPVRFETKEIVYYDPNDSNIYMDSTEELCDTFLLGCNISLVMADAQCPAQQPTQWHSWNVLRRLMRDVFARMPDRAELRLSISLMDDDKVMDLLVPDPQFVNLTVSYSPLFGNVPHGMTFEVLDSASEFGGLLKVALSRAVGQDSGEFGIILVVAILKQVRKNPSNPKDEEDVILSSLFATGVGDGVVHYSRILDKNPAEPRAMFQFAVGGPSQTAAVVSMADDPKNLVKNHQFMTTLQRLGKIENYTLRLGSVRRFVSYTKESLPKTRIHLQNLPEGPEKEALKRSVTRYEKMLADAEAMLESPDCAAPKTYVR</sequence>
<evidence type="ECO:0000256" key="1">
    <source>
        <dbReference type="SAM" id="MobiDB-lite"/>
    </source>
</evidence>
<comment type="caution">
    <text evidence="2">The sequence shown here is derived from an EMBL/GenBank/DDBJ whole genome shotgun (WGS) entry which is preliminary data.</text>
</comment>
<dbReference type="GeneID" id="92375832"/>
<feature type="region of interest" description="Disordered" evidence="1">
    <location>
        <begin position="207"/>
        <end position="233"/>
    </location>
</feature>
<keyword evidence="3" id="KW-1185">Reference proteome</keyword>
<dbReference type="PANTHER" id="PTHR35615">
    <property type="entry name" value="PRESENT IN THE OUTER MITOCHONDRIAL MEMBRANE PROTEOME 22-RELATED"/>
    <property type="match status" value="1"/>
</dbReference>
<accession>A0A1G4IE16</accession>
<proteinExistence type="predicted"/>
<gene>
    <name evidence="2" type="ORF">TEOVI_000189200</name>
</gene>
<feature type="compositionally biased region" description="Low complexity" evidence="1">
    <location>
        <begin position="153"/>
        <end position="174"/>
    </location>
</feature>
<protein>
    <submittedName>
        <fullName evidence="2">Uncharacterized protein</fullName>
    </submittedName>
</protein>
<evidence type="ECO:0000313" key="2">
    <source>
        <dbReference type="EMBL" id="SCU70319.1"/>
    </source>
</evidence>
<feature type="compositionally biased region" description="Low complexity" evidence="1">
    <location>
        <begin position="109"/>
        <end position="127"/>
    </location>
</feature>
<reference evidence="2" key="1">
    <citation type="submission" date="2016-09" db="EMBL/GenBank/DDBJ databases">
        <authorList>
            <person name="Hebert L."/>
            <person name="Moumen B."/>
        </authorList>
    </citation>
    <scope>NUCLEOTIDE SEQUENCE [LARGE SCALE GENOMIC DNA]</scope>
    <source>
        <strain evidence="2">OVI</strain>
    </source>
</reference>
<evidence type="ECO:0000313" key="3">
    <source>
        <dbReference type="Proteomes" id="UP000195570"/>
    </source>
</evidence>
<feature type="compositionally biased region" description="Gly residues" evidence="1">
    <location>
        <begin position="97"/>
        <end position="108"/>
    </location>
</feature>
<organism evidence="2 3">
    <name type="scientific">Trypanosoma equiperdum</name>
    <dbReference type="NCBI Taxonomy" id="5694"/>
    <lineage>
        <taxon>Eukaryota</taxon>
        <taxon>Discoba</taxon>
        <taxon>Euglenozoa</taxon>
        <taxon>Kinetoplastea</taxon>
        <taxon>Metakinetoplastina</taxon>
        <taxon>Trypanosomatida</taxon>
        <taxon>Trypanosomatidae</taxon>
        <taxon>Trypanosoma</taxon>
    </lineage>
</organism>
<feature type="region of interest" description="Disordered" evidence="1">
    <location>
        <begin position="1"/>
        <end position="43"/>
    </location>
</feature>